<dbReference type="InterPro" id="IPR038987">
    <property type="entry name" value="MoeA-like"/>
</dbReference>
<keyword evidence="4 6" id="KW-0501">Molybdenum cofactor biosynthesis</keyword>
<dbReference type="Proteomes" id="UP000008631">
    <property type="component" value="Chromosome"/>
</dbReference>
<evidence type="ECO:0000256" key="4">
    <source>
        <dbReference type="ARBA" id="ARBA00023150"/>
    </source>
</evidence>
<dbReference type="GO" id="GO:0005737">
    <property type="term" value="C:cytoplasm"/>
    <property type="evidence" value="ECO:0007669"/>
    <property type="project" value="TreeGrafter"/>
</dbReference>
<evidence type="ECO:0000256" key="1">
    <source>
        <dbReference type="ARBA" id="ARBA00002901"/>
    </source>
</evidence>
<dbReference type="Gene3D" id="3.90.105.10">
    <property type="entry name" value="Molybdopterin biosynthesis moea protein, domain 2"/>
    <property type="match status" value="1"/>
</dbReference>
<dbReference type="InterPro" id="IPR001453">
    <property type="entry name" value="MoaB/Mog_dom"/>
</dbReference>
<dbReference type="Pfam" id="PF03454">
    <property type="entry name" value="MoeA_C"/>
    <property type="match status" value="1"/>
</dbReference>
<dbReference type="eggNOG" id="COG1910">
    <property type="taxonomic scope" value="Bacteria"/>
</dbReference>
<dbReference type="GO" id="GO:0061599">
    <property type="term" value="F:molybdopterin molybdotransferase activity"/>
    <property type="evidence" value="ECO:0007669"/>
    <property type="project" value="UniProtKB-UniRule"/>
</dbReference>
<keyword evidence="9" id="KW-1185">Reference proteome</keyword>
<dbReference type="PANTHER" id="PTHR10192">
    <property type="entry name" value="MOLYBDOPTERIN BIOSYNTHESIS PROTEIN"/>
    <property type="match status" value="1"/>
</dbReference>
<evidence type="ECO:0000256" key="5">
    <source>
        <dbReference type="ARBA" id="ARBA00047317"/>
    </source>
</evidence>
<accession>E8R6E0</accession>
<reference evidence="8 9" key="2">
    <citation type="journal article" date="2011" name="Stand. Genomic Sci.">
        <title>Complete genome sequence of Isosphaera pallida type strain (IS1B).</title>
        <authorList>
            <consortium name="US DOE Joint Genome Institute (JGI-PGF)"/>
            <person name="Goker M."/>
            <person name="Cleland D."/>
            <person name="Saunders E."/>
            <person name="Lapidus A."/>
            <person name="Nolan M."/>
            <person name="Lucas S."/>
            <person name="Hammon N."/>
            <person name="Deshpande S."/>
            <person name="Cheng J.F."/>
            <person name="Tapia R."/>
            <person name="Han C."/>
            <person name="Goodwin L."/>
            <person name="Pitluck S."/>
            <person name="Liolios K."/>
            <person name="Pagani I."/>
            <person name="Ivanova N."/>
            <person name="Mavromatis K."/>
            <person name="Pati A."/>
            <person name="Chen A."/>
            <person name="Palaniappan K."/>
            <person name="Land M."/>
            <person name="Hauser L."/>
            <person name="Chang Y.J."/>
            <person name="Jeffries C.D."/>
            <person name="Detter J.C."/>
            <person name="Beck B."/>
            <person name="Woyke T."/>
            <person name="Bristow J."/>
            <person name="Eisen J.A."/>
            <person name="Markowitz V."/>
            <person name="Hugenholtz P."/>
            <person name="Kyrpides N.C."/>
            <person name="Klenk H.P."/>
        </authorList>
    </citation>
    <scope>NUCLEOTIDE SEQUENCE [LARGE SCALE GENOMIC DNA]</scope>
    <source>
        <strain evidence="9">ATCC 43644 / DSM 9630 / IS1B</strain>
    </source>
</reference>
<evidence type="ECO:0000313" key="9">
    <source>
        <dbReference type="Proteomes" id="UP000008631"/>
    </source>
</evidence>
<keyword evidence="6" id="KW-0479">Metal-binding</keyword>
<dbReference type="HOGENOM" id="CLU_010186_3_0_0"/>
<dbReference type="CDD" id="cd00887">
    <property type="entry name" value="MoeA"/>
    <property type="match status" value="1"/>
</dbReference>
<keyword evidence="6" id="KW-0460">Magnesium</keyword>
<dbReference type="Pfam" id="PF00994">
    <property type="entry name" value="MoCF_biosynth"/>
    <property type="match status" value="1"/>
</dbReference>
<comment type="pathway">
    <text evidence="2 6">Cofactor biosynthesis; molybdopterin biosynthesis.</text>
</comment>
<evidence type="ECO:0000256" key="2">
    <source>
        <dbReference type="ARBA" id="ARBA00005046"/>
    </source>
</evidence>
<dbReference type="Pfam" id="PF12727">
    <property type="entry name" value="PBP_like"/>
    <property type="match status" value="1"/>
</dbReference>
<dbReference type="Gene3D" id="3.40.980.10">
    <property type="entry name" value="MoaB/Mog-like domain"/>
    <property type="match status" value="1"/>
</dbReference>
<dbReference type="Gene3D" id="2.170.190.11">
    <property type="entry name" value="Molybdopterin biosynthesis moea protein, domain 3"/>
    <property type="match status" value="1"/>
</dbReference>
<keyword evidence="6" id="KW-0808">Transferase</keyword>
<dbReference type="STRING" id="575540.Isop_1255"/>
<evidence type="ECO:0000313" key="8">
    <source>
        <dbReference type="EMBL" id="ADV61841.1"/>
    </source>
</evidence>
<feature type="domain" description="MoaB/Mog" evidence="7">
    <location>
        <begin position="203"/>
        <end position="350"/>
    </location>
</feature>
<proteinExistence type="inferred from homology"/>
<sequence>MAYSWSREGMSRQEQFLEVVERCEAWRRWCAMVRPQRLGTERVALGMAWNRVLAEEVVAPCDVPPFDRALVDGYALCAADTFGAFEEQPVGLILNDETLTPGRMARCEVRRGTATPIATGAPLPRGADSVAMVETTFLDPNTPQTVFLTRPTVPGRHVGYAGSDVAQGEIVLRRGQRLTARETAILAALGLAEIQVVRRPRVMVLSTGDEICSPGQPLKPGQIYDANATLLGDSLREWGAEVVAGGVVPDNPEMLDETLNSCLKTHPPLDLIVLSGGTSKGAGDACHRVLTRRSPGIAVHGVALKPGKPVCLGGIESTDSARIVPVAVLPGFPTSAAFTLHEFIAPLVAILGGTSAFDPSFTEIASGTTRHRVGVGLDASLPERFDSEPGRTEYVLVHLVEPPQGGPPLAYPLGKGSGSVSAFARADGFVVIPTECEYLDAGSLVKVIPLGAGVQPADLMAIGSHCAGLDRLLSAVVDRGFSVKSLNVGSQMGLEAARRSECDLAGVHLYDPTTQDYNRPFVPESVELIEGYGRMQGVVIRGEDEALARADLELNGLEPTAANLIRVWAARDDRVMVNRNRGSGTRVLLDGLLQGSRPAGFGYEVKSHHAVAAAVAQGRADWGVAIAPVAAMHRLRFWPLTLERFDFLIPKDRLDRPAIRAFLAVWRDPVWRQKLIELGFVLDSSPSTPTASRTSEG</sequence>
<dbReference type="InterPro" id="IPR024370">
    <property type="entry name" value="PBP_domain"/>
</dbReference>
<dbReference type="EC" id="2.10.1.1" evidence="6"/>
<evidence type="ECO:0000256" key="3">
    <source>
        <dbReference type="ARBA" id="ARBA00010763"/>
    </source>
</evidence>
<dbReference type="Gene3D" id="2.40.340.10">
    <property type="entry name" value="MoeA, C-terminal, domain IV"/>
    <property type="match status" value="1"/>
</dbReference>
<name>E8R6E0_ISOPI</name>
<dbReference type="InterPro" id="IPR008284">
    <property type="entry name" value="MoCF_biosynth_CS"/>
</dbReference>
<dbReference type="InterPro" id="IPR036425">
    <property type="entry name" value="MoaB/Mog-like_dom_sf"/>
</dbReference>
<dbReference type="eggNOG" id="COG0303">
    <property type="taxonomic scope" value="Bacteria"/>
</dbReference>
<dbReference type="GO" id="GO:0006777">
    <property type="term" value="P:Mo-molybdopterin cofactor biosynthetic process"/>
    <property type="evidence" value="ECO:0007669"/>
    <property type="project" value="UniProtKB-UniRule"/>
</dbReference>
<dbReference type="InterPro" id="IPR005111">
    <property type="entry name" value="MoeA_C_domain_IV"/>
</dbReference>
<comment type="function">
    <text evidence="1 6">Catalyzes the insertion of molybdate into adenylated molybdopterin with the concomitant release of AMP.</text>
</comment>
<keyword evidence="6" id="KW-0500">Molybdenum</keyword>
<comment type="cofactor">
    <cofactor evidence="6">
        <name>Mg(2+)</name>
        <dbReference type="ChEBI" id="CHEBI:18420"/>
    </cofactor>
</comment>
<dbReference type="FunCoup" id="E8R6E0">
    <property type="interactions" value="483"/>
</dbReference>
<comment type="similarity">
    <text evidence="3 6">Belongs to the MoeA family.</text>
</comment>
<dbReference type="UniPathway" id="UPA00344"/>
<dbReference type="SUPFAM" id="SSF53218">
    <property type="entry name" value="Molybdenum cofactor biosynthesis proteins"/>
    <property type="match status" value="1"/>
</dbReference>
<dbReference type="AlphaFoldDB" id="E8R6E0"/>
<dbReference type="SMART" id="SM00852">
    <property type="entry name" value="MoCF_biosynth"/>
    <property type="match status" value="1"/>
</dbReference>
<dbReference type="SUPFAM" id="SSF63867">
    <property type="entry name" value="MoeA C-terminal domain-like"/>
    <property type="match status" value="1"/>
</dbReference>
<dbReference type="PROSITE" id="PS01079">
    <property type="entry name" value="MOCF_BIOSYNTHESIS_2"/>
    <property type="match status" value="1"/>
</dbReference>
<dbReference type="Pfam" id="PF03453">
    <property type="entry name" value="MoeA_N"/>
    <property type="match status" value="1"/>
</dbReference>
<dbReference type="SUPFAM" id="SSF63882">
    <property type="entry name" value="MoeA N-terminal region -like"/>
    <property type="match status" value="1"/>
</dbReference>
<dbReference type="NCBIfam" id="NF045515">
    <property type="entry name" value="Glp_gephyrin"/>
    <property type="match status" value="1"/>
</dbReference>
<evidence type="ECO:0000256" key="6">
    <source>
        <dbReference type="RuleBase" id="RU365090"/>
    </source>
</evidence>
<dbReference type="InterPro" id="IPR036135">
    <property type="entry name" value="MoeA_linker/N_sf"/>
</dbReference>
<dbReference type="InterPro" id="IPR036688">
    <property type="entry name" value="MoeA_C_domain_IV_sf"/>
</dbReference>
<dbReference type="InParanoid" id="E8R6E0"/>
<dbReference type="EMBL" id="CP002353">
    <property type="protein sequence ID" value="ADV61841.1"/>
    <property type="molecule type" value="Genomic_DNA"/>
</dbReference>
<evidence type="ECO:0000259" key="7">
    <source>
        <dbReference type="SMART" id="SM00852"/>
    </source>
</evidence>
<organism evidence="8 9">
    <name type="scientific">Isosphaera pallida (strain ATCC 43644 / DSM 9630 / IS1B)</name>
    <dbReference type="NCBI Taxonomy" id="575540"/>
    <lineage>
        <taxon>Bacteria</taxon>
        <taxon>Pseudomonadati</taxon>
        <taxon>Planctomycetota</taxon>
        <taxon>Planctomycetia</taxon>
        <taxon>Isosphaerales</taxon>
        <taxon>Isosphaeraceae</taxon>
        <taxon>Isosphaera</taxon>
    </lineage>
</organism>
<dbReference type="InterPro" id="IPR005110">
    <property type="entry name" value="MoeA_linker/N"/>
</dbReference>
<reference key="1">
    <citation type="submission" date="2010-11" db="EMBL/GenBank/DDBJ databases">
        <title>The complete sequence of chromosome of Isophaera pallida ATCC 43644.</title>
        <authorList>
            <consortium name="US DOE Joint Genome Institute (JGI-PGF)"/>
            <person name="Lucas S."/>
            <person name="Copeland A."/>
            <person name="Lapidus A."/>
            <person name="Bruce D."/>
            <person name="Goodwin L."/>
            <person name="Pitluck S."/>
            <person name="Kyrpides N."/>
            <person name="Mavromatis K."/>
            <person name="Pagani I."/>
            <person name="Ivanova N."/>
            <person name="Saunders E."/>
            <person name="Brettin T."/>
            <person name="Detter J.C."/>
            <person name="Han C."/>
            <person name="Tapia R."/>
            <person name="Land M."/>
            <person name="Hauser L."/>
            <person name="Markowitz V."/>
            <person name="Cheng J.-F."/>
            <person name="Hugenholtz P."/>
            <person name="Woyke T."/>
            <person name="Wu D."/>
            <person name="Eisen J.A."/>
        </authorList>
    </citation>
    <scope>NUCLEOTIDE SEQUENCE</scope>
    <source>
        <strain>ATCC 43644</strain>
    </source>
</reference>
<dbReference type="NCBIfam" id="NF011068">
    <property type="entry name" value="PRK14498.1"/>
    <property type="match status" value="1"/>
</dbReference>
<protein>
    <recommendedName>
        <fullName evidence="6">Molybdopterin molybdenumtransferase</fullName>
        <ecNumber evidence="6">2.10.1.1</ecNumber>
    </recommendedName>
</protein>
<dbReference type="GO" id="GO:0046872">
    <property type="term" value="F:metal ion binding"/>
    <property type="evidence" value="ECO:0007669"/>
    <property type="project" value="UniProtKB-UniRule"/>
</dbReference>
<dbReference type="RefSeq" id="WP_013564130.1">
    <property type="nucleotide sequence ID" value="NC_014962.1"/>
</dbReference>
<dbReference type="KEGG" id="ipa:Isop_1255"/>
<gene>
    <name evidence="8" type="ordered locus">Isop_1255</name>
</gene>
<comment type="catalytic activity">
    <reaction evidence="5">
        <text>adenylyl-molybdopterin + molybdate = Mo-molybdopterin + AMP + H(+)</text>
        <dbReference type="Rhea" id="RHEA:35047"/>
        <dbReference type="ChEBI" id="CHEBI:15378"/>
        <dbReference type="ChEBI" id="CHEBI:36264"/>
        <dbReference type="ChEBI" id="CHEBI:62727"/>
        <dbReference type="ChEBI" id="CHEBI:71302"/>
        <dbReference type="ChEBI" id="CHEBI:456215"/>
        <dbReference type="EC" id="2.10.1.1"/>
    </reaction>
</comment>
<dbReference type="PANTHER" id="PTHR10192:SF5">
    <property type="entry name" value="GEPHYRIN"/>
    <property type="match status" value="1"/>
</dbReference>